<dbReference type="InterPro" id="IPR039420">
    <property type="entry name" value="WalR-like"/>
</dbReference>
<dbReference type="Pfam" id="PF00072">
    <property type="entry name" value="Response_reg"/>
    <property type="match status" value="1"/>
</dbReference>
<feature type="domain" description="Response regulatory" evidence="9">
    <location>
        <begin position="11"/>
        <end position="124"/>
    </location>
</feature>
<dbReference type="SUPFAM" id="SSF52172">
    <property type="entry name" value="CheY-like"/>
    <property type="match status" value="1"/>
</dbReference>
<dbReference type="PROSITE" id="PS51755">
    <property type="entry name" value="OMPR_PHOB"/>
    <property type="match status" value="1"/>
</dbReference>
<dbReference type="SMART" id="SM00448">
    <property type="entry name" value="REC"/>
    <property type="match status" value="1"/>
</dbReference>
<feature type="region of interest" description="Disordered" evidence="8">
    <location>
        <begin position="159"/>
        <end position="190"/>
    </location>
</feature>
<dbReference type="SUPFAM" id="SSF46894">
    <property type="entry name" value="C-terminal effector domain of the bipartite response regulators"/>
    <property type="match status" value="1"/>
</dbReference>
<dbReference type="InterPro" id="IPR036388">
    <property type="entry name" value="WH-like_DNA-bd_sf"/>
</dbReference>
<dbReference type="PROSITE" id="PS50110">
    <property type="entry name" value="RESPONSE_REGULATORY"/>
    <property type="match status" value="1"/>
</dbReference>
<feature type="modified residue" description="4-aspartylphosphate" evidence="6">
    <location>
        <position position="60"/>
    </location>
</feature>
<dbReference type="Gene3D" id="1.10.10.10">
    <property type="entry name" value="Winged helix-like DNA-binding domain superfamily/Winged helix DNA-binding domain"/>
    <property type="match status" value="1"/>
</dbReference>
<evidence type="ECO:0000256" key="3">
    <source>
        <dbReference type="ARBA" id="ARBA00023015"/>
    </source>
</evidence>
<evidence type="ECO:0000256" key="4">
    <source>
        <dbReference type="ARBA" id="ARBA00023125"/>
    </source>
</evidence>
<feature type="domain" description="OmpR/PhoB-type" evidence="10">
    <location>
        <begin position="199"/>
        <end position="305"/>
    </location>
</feature>
<dbReference type="RefSeq" id="WP_224121407.1">
    <property type="nucleotide sequence ID" value="NZ_JAIQZJ010000001.1"/>
</dbReference>
<feature type="DNA-binding region" description="OmpR/PhoB-type" evidence="7">
    <location>
        <begin position="199"/>
        <end position="305"/>
    </location>
</feature>
<dbReference type="Gene3D" id="3.40.50.2300">
    <property type="match status" value="1"/>
</dbReference>
<dbReference type="InterPro" id="IPR016032">
    <property type="entry name" value="Sig_transdc_resp-reg_C-effctor"/>
</dbReference>
<evidence type="ECO:0000256" key="5">
    <source>
        <dbReference type="ARBA" id="ARBA00023163"/>
    </source>
</evidence>
<dbReference type="InterPro" id="IPR001789">
    <property type="entry name" value="Sig_transdc_resp-reg_receiver"/>
</dbReference>
<keyword evidence="5" id="KW-0804">Transcription</keyword>
<dbReference type="Proteomes" id="UP000780875">
    <property type="component" value="Unassembled WGS sequence"/>
</dbReference>
<protein>
    <submittedName>
        <fullName evidence="11">Response regulator</fullName>
    </submittedName>
</protein>
<accession>A0ABS7U890</accession>
<evidence type="ECO:0000259" key="9">
    <source>
        <dbReference type="PROSITE" id="PS50110"/>
    </source>
</evidence>
<keyword evidence="4 7" id="KW-0238">DNA-binding</keyword>
<keyword evidence="3" id="KW-0805">Transcription regulation</keyword>
<evidence type="ECO:0000313" key="12">
    <source>
        <dbReference type="Proteomes" id="UP000780875"/>
    </source>
</evidence>
<comment type="caution">
    <text evidence="11">The sequence shown here is derived from an EMBL/GenBank/DDBJ whole genome shotgun (WGS) entry which is preliminary data.</text>
</comment>
<feature type="region of interest" description="Disordered" evidence="8">
    <location>
        <begin position="304"/>
        <end position="329"/>
    </location>
</feature>
<keyword evidence="1 6" id="KW-0597">Phosphoprotein</keyword>
<evidence type="ECO:0000256" key="2">
    <source>
        <dbReference type="ARBA" id="ARBA00023012"/>
    </source>
</evidence>
<proteinExistence type="predicted"/>
<sequence>MSDSGVVTRPVALVIEDDPDVSDLLDLVLTQAGFTVHTAASGAEGVELAREHRPILATIDVQMPQMDGLEATRRIREFSSTYIVIVSTRSQESDVLAGFEAGADDYVTKPIRPRELRARLAAVARRPPTELLAGTAPAWEPAQEDAERAQLLREISEGAPAPIPDEPEPVAEVDETAPAPEGGQDGRDGMLEVGMRFVGGWVDFRGLRINPARGLVVVDDRTVELPPTQVTLLETLMYAGTRVLTSRQIGLRLRHQTEETSTSTKLQDERMVAGLVDGLRVLLGESIESPRWFEELSGTRYRLVRPDGTAPTGPGGQVPDEPPDEGAGI</sequence>
<dbReference type="InterPro" id="IPR011006">
    <property type="entry name" value="CheY-like_superfamily"/>
</dbReference>
<evidence type="ECO:0000256" key="8">
    <source>
        <dbReference type="SAM" id="MobiDB-lite"/>
    </source>
</evidence>
<dbReference type="PANTHER" id="PTHR48111">
    <property type="entry name" value="REGULATOR OF RPOS"/>
    <property type="match status" value="1"/>
</dbReference>
<evidence type="ECO:0000256" key="1">
    <source>
        <dbReference type="ARBA" id="ARBA00022553"/>
    </source>
</evidence>
<feature type="compositionally biased region" description="Acidic residues" evidence="8">
    <location>
        <begin position="165"/>
        <end position="175"/>
    </location>
</feature>
<evidence type="ECO:0000259" key="10">
    <source>
        <dbReference type="PROSITE" id="PS51755"/>
    </source>
</evidence>
<dbReference type="InterPro" id="IPR001867">
    <property type="entry name" value="OmpR/PhoB-type_DNA-bd"/>
</dbReference>
<dbReference type="EMBL" id="JAIQZJ010000001">
    <property type="protein sequence ID" value="MBZ5737042.1"/>
    <property type="molecule type" value="Genomic_DNA"/>
</dbReference>
<keyword evidence="2" id="KW-0902">Two-component regulatory system</keyword>
<gene>
    <name evidence="11" type="ORF">K8U61_02615</name>
</gene>
<name>A0ABS7U890_9ACTN</name>
<evidence type="ECO:0000313" key="11">
    <source>
        <dbReference type="EMBL" id="MBZ5737042.1"/>
    </source>
</evidence>
<keyword evidence="12" id="KW-1185">Reference proteome</keyword>
<reference evidence="11 12" key="1">
    <citation type="submission" date="2021-09" db="EMBL/GenBank/DDBJ databases">
        <title>Whole genome sequence of Nocardioides sp. GBK3QG-3.</title>
        <authorList>
            <person name="Tuo L."/>
        </authorList>
    </citation>
    <scope>NUCLEOTIDE SEQUENCE [LARGE SCALE GENOMIC DNA]</scope>
    <source>
        <strain evidence="11 12">GBK3QG-3</strain>
    </source>
</reference>
<evidence type="ECO:0000256" key="7">
    <source>
        <dbReference type="PROSITE-ProRule" id="PRU01091"/>
    </source>
</evidence>
<dbReference type="PANTHER" id="PTHR48111:SF1">
    <property type="entry name" value="TWO-COMPONENT RESPONSE REGULATOR ORR33"/>
    <property type="match status" value="1"/>
</dbReference>
<dbReference type="CDD" id="cd17574">
    <property type="entry name" value="REC_OmpR"/>
    <property type="match status" value="1"/>
</dbReference>
<organism evidence="11 12">
    <name type="scientific">Nocardioides mangrovi</name>
    <dbReference type="NCBI Taxonomy" id="2874580"/>
    <lineage>
        <taxon>Bacteria</taxon>
        <taxon>Bacillati</taxon>
        <taxon>Actinomycetota</taxon>
        <taxon>Actinomycetes</taxon>
        <taxon>Propionibacteriales</taxon>
        <taxon>Nocardioidaceae</taxon>
        <taxon>Nocardioides</taxon>
    </lineage>
</organism>
<evidence type="ECO:0000256" key="6">
    <source>
        <dbReference type="PROSITE-ProRule" id="PRU00169"/>
    </source>
</evidence>